<dbReference type="AlphaFoldDB" id="E4Z1I1"/>
<gene>
    <name evidence="1" type="ORF">GSOID_T00023640001</name>
</gene>
<dbReference type="Proteomes" id="UP000011014">
    <property type="component" value="Unassembled WGS sequence"/>
</dbReference>
<dbReference type="EMBL" id="FN656497">
    <property type="protein sequence ID" value="CBY41559.1"/>
    <property type="molecule type" value="Genomic_DNA"/>
</dbReference>
<organism evidence="1">
    <name type="scientific">Oikopleura dioica</name>
    <name type="common">Tunicate</name>
    <dbReference type="NCBI Taxonomy" id="34765"/>
    <lineage>
        <taxon>Eukaryota</taxon>
        <taxon>Metazoa</taxon>
        <taxon>Chordata</taxon>
        <taxon>Tunicata</taxon>
        <taxon>Appendicularia</taxon>
        <taxon>Copelata</taxon>
        <taxon>Oikopleuridae</taxon>
        <taxon>Oikopleura</taxon>
    </lineage>
</organism>
<accession>E4Z1I1</accession>
<sequence length="26" mass="3058">MSLILLPDSYLYVEIKILRTFEVTSL</sequence>
<name>E4Z1I1_OIKDI</name>
<proteinExistence type="predicted"/>
<evidence type="ECO:0000313" key="1">
    <source>
        <dbReference type="EMBL" id="CBY41559.1"/>
    </source>
</evidence>
<reference evidence="1" key="1">
    <citation type="journal article" date="2010" name="Science">
        <title>Plasticity of animal genome architecture unmasked by rapid evolution of a pelagic tunicate.</title>
        <authorList>
            <person name="Denoeud F."/>
            <person name="Henriet S."/>
            <person name="Mungpakdee S."/>
            <person name="Aury J.M."/>
            <person name="Da Silva C."/>
            <person name="Brinkmann H."/>
            <person name="Mikhaleva J."/>
            <person name="Olsen L.C."/>
            <person name="Jubin C."/>
            <person name="Canestro C."/>
            <person name="Bouquet J.M."/>
            <person name="Danks G."/>
            <person name="Poulain J."/>
            <person name="Campsteijn C."/>
            <person name="Adamski M."/>
            <person name="Cross I."/>
            <person name="Yadetie F."/>
            <person name="Muffato M."/>
            <person name="Louis A."/>
            <person name="Butcher S."/>
            <person name="Tsagkogeorga G."/>
            <person name="Konrad A."/>
            <person name="Singh S."/>
            <person name="Jensen M.F."/>
            <person name="Cong E.H."/>
            <person name="Eikeseth-Otteraa H."/>
            <person name="Noel B."/>
            <person name="Anthouard V."/>
            <person name="Porcel B.M."/>
            <person name="Kachouri-Lafond R."/>
            <person name="Nishino A."/>
            <person name="Ugolini M."/>
            <person name="Chourrout P."/>
            <person name="Nishida H."/>
            <person name="Aasland R."/>
            <person name="Huzurbazar S."/>
            <person name="Westhof E."/>
            <person name="Delsuc F."/>
            <person name="Lehrach H."/>
            <person name="Reinhardt R."/>
            <person name="Weissenbach J."/>
            <person name="Roy S.W."/>
            <person name="Artiguenave F."/>
            <person name="Postlethwait J.H."/>
            <person name="Manak J.R."/>
            <person name="Thompson E.M."/>
            <person name="Jaillon O."/>
            <person name="Du Pasquier L."/>
            <person name="Boudinot P."/>
            <person name="Liberles D.A."/>
            <person name="Volff J.N."/>
            <person name="Philippe H."/>
            <person name="Lenhard B."/>
            <person name="Roest Crollius H."/>
            <person name="Wincker P."/>
            <person name="Chourrout D."/>
        </authorList>
    </citation>
    <scope>NUCLEOTIDE SEQUENCE [LARGE SCALE GENOMIC DNA]</scope>
</reference>
<protein>
    <submittedName>
        <fullName evidence="1">Uncharacterized protein</fullName>
    </submittedName>
</protein>